<feature type="transmembrane region" description="Helical" evidence="3">
    <location>
        <begin position="286"/>
        <end position="306"/>
    </location>
</feature>
<accession>A0ABU0F9B2</accession>
<comment type="caution">
    <text evidence="4">The sequence shown here is derived from an EMBL/GenBank/DDBJ whole genome shotgun (WGS) entry which is preliminary data.</text>
</comment>
<feature type="transmembrane region" description="Helical" evidence="3">
    <location>
        <begin position="163"/>
        <end position="180"/>
    </location>
</feature>
<evidence type="ECO:0000256" key="1">
    <source>
        <dbReference type="SAM" id="Coils"/>
    </source>
</evidence>
<reference evidence="4 5" key="1">
    <citation type="submission" date="2023-07" db="EMBL/GenBank/DDBJ databases">
        <title>Genomic Encyclopedia of Type Strains, Phase IV (KMG-IV): sequencing the most valuable type-strain genomes for metagenomic binning, comparative biology and taxonomic classification.</title>
        <authorList>
            <person name="Goeker M."/>
        </authorList>
    </citation>
    <scope>NUCLEOTIDE SEQUENCE [LARGE SCALE GENOMIC DNA]</scope>
    <source>
        <strain evidence="4 5">DSM 5896</strain>
    </source>
</reference>
<evidence type="ECO:0000313" key="5">
    <source>
        <dbReference type="Proteomes" id="UP001237448"/>
    </source>
</evidence>
<feature type="region of interest" description="Disordered" evidence="2">
    <location>
        <begin position="38"/>
        <end position="62"/>
    </location>
</feature>
<sequence length="483" mass="54200">MKSNALLRLLQGVRKPSPDKRPSIETFPDLDVDRIARDLGLEKQGRERGRNEEPPTASPSMDRVEARIVERIEAEKKAAHTTVENELRTYVERLSALDFEGRFSEIRQTAPACVGEFKAEISSGLDELYGLRRGVRDLDEEQQNFRRKHRIDRTARLQQGASTFLKVALLIVLFIVEAIVNGNFLAKGSEQGLLGGVTEAISFASLNIVGTLIIAMYGVRQLNHRNIFRKFIGLAAFAFYLVFAFTLNITLAHYRDVSATFVEGGGERVLHILATEPLHLNDLNSWVFFAIGILFSIIAFIDGLSLSDPYPGYAQLQKRLEDARLDYSERRAELVDALRDVRDEYQEKMDEISRDLSARRSEYDAILAGRARMVNLFMQHQNHLERAGSVLLGIYRDANVKARTSEPPARFALPFTLERIVVEAGGAGEWKADELRARVGAIQDMLTTEVQEIHKVFEAAIDRYAQLENVVPEPGAADGSKAA</sequence>
<keyword evidence="5" id="KW-1185">Reference proteome</keyword>
<protein>
    <recommendedName>
        <fullName evidence="6">Transmembrane protein</fullName>
    </recommendedName>
</protein>
<keyword evidence="3" id="KW-0472">Membrane</keyword>
<evidence type="ECO:0000256" key="2">
    <source>
        <dbReference type="SAM" id="MobiDB-lite"/>
    </source>
</evidence>
<feature type="transmembrane region" description="Helical" evidence="3">
    <location>
        <begin position="200"/>
        <end position="219"/>
    </location>
</feature>
<evidence type="ECO:0000313" key="4">
    <source>
        <dbReference type="EMBL" id="MDQ0390645.1"/>
    </source>
</evidence>
<keyword evidence="3" id="KW-1133">Transmembrane helix</keyword>
<evidence type="ECO:0008006" key="6">
    <source>
        <dbReference type="Google" id="ProtNLM"/>
    </source>
</evidence>
<organism evidence="4 5">
    <name type="scientific">Labrys monachus</name>
    <dbReference type="NCBI Taxonomy" id="217067"/>
    <lineage>
        <taxon>Bacteria</taxon>
        <taxon>Pseudomonadati</taxon>
        <taxon>Pseudomonadota</taxon>
        <taxon>Alphaproteobacteria</taxon>
        <taxon>Hyphomicrobiales</taxon>
        <taxon>Xanthobacteraceae</taxon>
        <taxon>Labrys</taxon>
    </lineage>
</organism>
<dbReference type="RefSeq" id="WP_307421956.1">
    <property type="nucleotide sequence ID" value="NZ_JAUSVK010000001.1"/>
</dbReference>
<feature type="transmembrane region" description="Helical" evidence="3">
    <location>
        <begin position="231"/>
        <end position="254"/>
    </location>
</feature>
<gene>
    <name evidence="4" type="ORF">J3R73_000437</name>
</gene>
<dbReference type="EMBL" id="JAUSVK010000001">
    <property type="protein sequence ID" value="MDQ0390645.1"/>
    <property type="molecule type" value="Genomic_DNA"/>
</dbReference>
<keyword evidence="1" id="KW-0175">Coiled coil</keyword>
<dbReference type="Proteomes" id="UP001237448">
    <property type="component" value="Unassembled WGS sequence"/>
</dbReference>
<evidence type="ECO:0000256" key="3">
    <source>
        <dbReference type="SAM" id="Phobius"/>
    </source>
</evidence>
<name>A0ABU0F9B2_9HYPH</name>
<feature type="compositionally biased region" description="Basic and acidic residues" evidence="2">
    <location>
        <begin position="38"/>
        <end position="53"/>
    </location>
</feature>
<keyword evidence="3" id="KW-0812">Transmembrane</keyword>
<feature type="coiled-coil region" evidence="1">
    <location>
        <begin position="313"/>
        <end position="362"/>
    </location>
</feature>
<proteinExistence type="predicted"/>